<organism evidence="4 5">
    <name type="scientific">Acidimangrovimonas pyrenivorans</name>
    <dbReference type="NCBI Taxonomy" id="2030798"/>
    <lineage>
        <taxon>Bacteria</taxon>
        <taxon>Pseudomonadati</taxon>
        <taxon>Pseudomonadota</taxon>
        <taxon>Alphaproteobacteria</taxon>
        <taxon>Rhodobacterales</taxon>
        <taxon>Paracoccaceae</taxon>
        <taxon>Acidimangrovimonas</taxon>
    </lineage>
</organism>
<gene>
    <name evidence="4" type="ORF">ACFOES_20695</name>
</gene>
<dbReference type="Proteomes" id="UP001595443">
    <property type="component" value="Unassembled WGS sequence"/>
</dbReference>
<evidence type="ECO:0000256" key="2">
    <source>
        <dbReference type="ARBA" id="ARBA00022649"/>
    </source>
</evidence>
<name>A0ABV7AM35_9RHOB</name>
<dbReference type="PIRSF" id="PIRSF029218">
    <property type="entry name" value="ParE"/>
    <property type="match status" value="1"/>
</dbReference>
<dbReference type="PANTHER" id="PTHR33755:SF9">
    <property type="entry name" value="TOXIN PARE1"/>
    <property type="match status" value="1"/>
</dbReference>
<accession>A0ABV7AM35</accession>
<sequence length="101" mass="11168">MAEAPGYRLRPAARADLAEIWQTGAETWGPDQADRYFDGLVALFALLAEQPGIARPRDEFAPPVRLHPYRAHIVVYDGPPGAVEVIRVLHNRRNLLAALDG</sequence>
<dbReference type="InterPro" id="IPR007712">
    <property type="entry name" value="RelE/ParE_toxin"/>
</dbReference>
<dbReference type="InterPro" id="IPR035093">
    <property type="entry name" value="RelE/ParE_toxin_dom_sf"/>
</dbReference>
<keyword evidence="2" id="KW-1277">Toxin-antitoxin system</keyword>
<reference evidence="5" key="1">
    <citation type="journal article" date="2019" name="Int. J. Syst. Evol. Microbiol.">
        <title>The Global Catalogue of Microorganisms (GCM) 10K type strain sequencing project: providing services to taxonomists for standard genome sequencing and annotation.</title>
        <authorList>
            <consortium name="The Broad Institute Genomics Platform"/>
            <consortium name="The Broad Institute Genome Sequencing Center for Infectious Disease"/>
            <person name="Wu L."/>
            <person name="Ma J."/>
        </authorList>
    </citation>
    <scope>NUCLEOTIDE SEQUENCE [LARGE SCALE GENOMIC DNA]</scope>
    <source>
        <strain evidence="5">KCTC 62192</strain>
    </source>
</reference>
<dbReference type="EMBL" id="JBHRSK010000026">
    <property type="protein sequence ID" value="MFC2970523.1"/>
    <property type="molecule type" value="Genomic_DNA"/>
</dbReference>
<proteinExistence type="inferred from homology"/>
<evidence type="ECO:0000313" key="5">
    <source>
        <dbReference type="Proteomes" id="UP001595443"/>
    </source>
</evidence>
<comment type="caution">
    <text evidence="4">The sequence shown here is derived from an EMBL/GenBank/DDBJ whole genome shotgun (WGS) entry which is preliminary data.</text>
</comment>
<evidence type="ECO:0000313" key="4">
    <source>
        <dbReference type="EMBL" id="MFC2970523.1"/>
    </source>
</evidence>
<evidence type="ECO:0000256" key="3">
    <source>
        <dbReference type="PIRNR" id="PIRNR029218"/>
    </source>
</evidence>
<dbReference type="Gene3D" id="3.30.2310.20">
    <property type="entry name" value="RelE-like"/>
    <property type="match status" value="1"/>
</dbReference>
<dbReference type="Pfam" id="PF05016">
    <property type="entry name" value="ParE_toxin"/>
    <property type="match status" value="1"/>
</dbReference>
<protein>
    <recommendedName>
        <fullName evidence="3">Toxin</fullName>
    </recommendedName>
</protein>
<evidence type="ECO:0000256" key="1">
    <source>
        <dbReference type="ARBA" id="ARBA00006226"/>
    </source>
</evidence>
<dbReference type="InterPro" id="IPR051803">
    <property type="entry name" value="TA_system_RelE-like_toxin"/>
</dbReference>
<keyword evidence="5" id="KW-1185">Reference proteome</keyword>
<comment type="similarity">
    <text evidence="1 3">Belongs to the RelE toxin family.</text>
</comment>
<dbReference type="InterPro" id="IPR028344">
    <property type="entry name" value="ParE1/4"/>
</dbReference>
<dbReference type="PANTHER" id="PTHR33755">
    <property type="entry name" value="TOXIN PARE1-RELATED"/>
    <property type="match status" value="1"/>
</dbReference>
<dbReference type="RefSeq" id="WP_377835565.1">
    <property type="nucleotide sequence ID" value="NZ_JBHRSK010000026.1"/>
</dbReference>